<dbReference type="OrthoDB" id="9783862at2"/>
<evidence type="ECO:0000259" key="3">
    <source>
        <dbReference type="PROSITE" id="PS50006"/>
    </source>
</evidence>
<evidence type="ECO:0000256" key="2">
    <source>
        <dbReference type="SAM" id="Phobius"/>
    </source>
</evidence>
<dbReference type="Proteomes" id="UP000092024">
    <property type="component" value="Unassembled WGS sequence"/>
</dbReference>
<keyword evidence="2" id="KW-1133">Transmembrane helix</keyword>
<keyword evidence="2" id="KW-0812">Transmembrane</keyword>
<dbReference type="STRING" id="1844972.A7K91_24340"/>
<dbReference type="PROSITE" id="PS50006">
    <property type="entry name" value="FHA_DOMAIN"/>
    <property type="match status" value="1"/>
</dbReference>
<evidence type="ECO:0000313" key="5">
    <source>
        <dbReference type="Proteomes" id="UP000092024"/>
    </source>
</evidence>
<feature type="region of interest" description="Disordered" evidence="1">
    <location>
        <begin position="269"/>
        <end position="298"/>
    </location>
</feature>
<evidence type="ECO:0000313" key="4">
    <source>
        <dbReference type="EMBL" id="OBR66353.1"/>
    </source>
</evidence>
<keyword evidence="5" id="KW-1185">Reference proteome</keyword>
<organism evidence="4 5">
    <name type="scientific">Paenibacillus oryzae</name>
    <dbReference type="NCBI Taxonomy" id="1844972"/>
    <lineage>
        <taxon>Bacteria</taxon>
        <taxon>Bacillati</taxon>
        <taxon>Bacillota</taxon>
        <taxon>Bacilli</taxon>
        <taxon>Bacillales</taxon>
        <taxon>Paenibacillaceae</taxon>
        <taxon>Paenibacillus</taxon>
    </lineage>
</organism>
<keyword evidence="2" id="KW-0472">Membrane</keyword>
<dbReference type="AlphaFoldDB" id="A0A1A5YLD6"/>
<evidence type="ECO:0000256" key="1">
    <source>
        <dbReference type="SAM" id="MobiDB-lite"/>
    </source>
</evidence>
<protein>
    <recommendedName>
        <fullName evidence="3">FHA domain-containing protein</fullName>
    </recommendedName>
</protein>
<gene>
    <name evidence="4" type="ORF">A7K91_24340</name>
</gene>
<dbReference type="SUPFAM" id="SSF49879">
    <property type="entry name" value="SMAD/FHA domain"/>
    <property type="match status" value="1"/>
</dbReference>
<feature type="transmembrane region" description="Helical" evidence="2">
    <location>
        <begin position="306"/>
        <end position="326"/>
    </location>
</feature>
<dbReference type="InterPro" id="IPR000253">
    <property type="entry name" value="FHA_dom"/>
</dbReference>
<accession>A0A1A5YLD6</accession>
<dbReference type="CDD" id="cd00060">
    <property type="entry name" value="FHA"/>
    <property type="match status" value="1"/>
</dbReference>
<dbReference type="EMBL" id="LYPA01000047">
    <property type="protein sequence ID" value="OBR66353.1"/>
    <property type="molecule type" value="Genomic_DNA"/>
</dbReference>
<dbReference type="Gene3D" id="2.60.200.20">
    <property type="match status" value="1"/>
</dbReference>
<dbReference type="RefSeq" id="WP_068682008.1">
    <property type="nucleotide sequence ID" value="NZ_LYPA01000047.1"/>
</dbReference>
<reference evidence="4 5" key="1">
    <citation type="submission" date="2016-05" db="EMBL/GenBank/DDBJ databases">
        <title>Paenibacillus oryzae. sp. nov., isolated from the rice root.</title>
        <authorList>
            <person name="Zhang J."/>
            <person name="Zhang X."/>
        </authorList>
    </citation>
    <scope>NUCLEOTIDE SEQUENCE [LARGE SCALE GENOMIC DNA]</scope>
    <source>
        <strain evidence="4 5">1DrF-4</strain>
    </source>
</reference>
<sequence>MLRFVIDFEMNAGHEMTLGREPGIQRSELVELELNMLQAAQLSALLRVDWVNIDGSVTFRYSLSGCKLLLHRLQQNAITMEQYYGLLLSTVDALTECGDYMLRPEGCLLDEGFIYVGERLHELRFVYVPIDHKGHHGYDNGDLLSLAVKWLSYVEKVDGEGLRSILQMFSDSKWPLEKLRALLLELIGKSIPGGALQNKKSTDDISIGEMSTDINSAGINSTAAKSIGLQPTNAKPPHAGPQTLTSMRGDARLEKLEIRQAIQQNDQLSASKASAWDESSQTLEKERSYLEPDEMEDERQGKRGKWLAMAAFAIGTALIWRFIYMTEPSSRNLYLSLGLTLAVLALVLFVMKRGQRIFLEKQEEDMEADWSSFDPDTGYLPPVNRRFRALKQPELHEKPQRPGRHEYLDVNKARTEEGTTTSIGDYSLPARPVQNEPTVLLSRSGEKAGGTAAGSEGWNAILRRKWKGAEEDIDLTADIFRIGRSGEGANYTENADGVSRIHLEIGRSGEEHHVKDLGSRNGSILNGELMVPYKVYKLDKGDVIHLGGEKGPEYCLV</sequence>
<dbReference type="InterPro" id="IPR008984">
    <property type="entry name" value="SMAD_FHA_dom_sf"/>
</dbReference>
<comment type="caution">
    <text evidence="4">The sequence shown here is derived from an EMBL/GenBank/DDBJ whole genome shotgun (WGS) entry which is preliminary data.</text>
</comment>
<dbReference type="Pfam" id="PF19909">
    <property type="entry name" value="DUF6382"/>
    <property type="match status" value="1"/>
</dbReference>
<proteinExistence type="predicted"/>
<name>A0A1A5YLD6_9BACL</name>
<dbReference type="Pfam" id="PF00498">
    <property type="entry name" value="FHA"/>
    <property type="match status" value="1"/>
</dbReference>
<dbReference type="InterPro" id="IPR045962">
    <property type="entry name" value="DUF6382"/>
</dbReference>
<feature type="domain" description="FHA" evidence="3">
    <location>
        <begin position="480"/>
        <end position="530"/>
    </location>
</feature>
<feature type="transmembrane region" description="Helical" evidence="2">
    <location>
        <begin position="332"/>
        <end position="351"/>
    </location>
</feature>
<feature type="compositionally biased region" description="Polar residues" evidence="1">
    <location>
        <begin position="269"/>
        <end position="282"/>
    </location>
</feature>